<dbReference type="Pfam" id="PF03445">
    <property type="entry name" value="DUF294"/>
    <property type="match status" value="1"/>
</dbReference>
<dbReference type="InterPro" id="IPR011990">
    <property type="entry name" value="TPR-like_helical_dom_sf"/>
</dbReference>
<evidence type="ECO:0000313" key="2">
    <source>
        <dbReference type="Proteomes" id="UP000749559"/>
    </source>
</evidence>
<dbReference type="InterPro" id="IPR005105">
    <property type="entry name" value="GlnD_Uridyltrans_N"/>
</dbReference>
<gene>
    <name evidence="1" type="ORF">OFUS_LOCUS12987</name>
</gene>
<protein>
    <submittedName>
        <fullName evidence="1">Uncharacterized protein</fullName>
    </submittedName>
</protein>
<evidence type="ECO:0000313" key="1">
    <source>
        <dbReference type="EMBL" id="CAH1787242.1"/>
    </source>
</evidence>
<dbReference type="Proteomes" id="UP000749559">
    <property type="component" value="Unassembled WGS sequence"/>
</dbReference>
<accession>A0A8J1U176</accession>
<reference evidence="1" key="1">
    <citation type="submission" date="2022-03" db="EMBL/GenBank/DDBJ databases">
        <authorList>
            <person name="Martin C."/>
        </authorList>
    </citation>
    <scope>NUCLEOTIDE SEQUENCE</scope>
</reference>
<dbReference type="Gene3D" id="1.25.40.10">
    <property type="entry name" value="Tetratricopeptide repeat domain"/>
    <property type="match status" value="1"/>
</dbReference>
<dbReference type="AlphaFoldDB" id="A0A8J1U176"/>
<dbReference type="PANTHER" id="PTHR19959">
    <property type="entry name" value="KINESIN LIGHT CHAIN"/>
    <property type="match status" value="1"/>
</dbReference>
<dbReference type="InterPro" id="IPR019734">
    <property type="entry name" value="TPR_rpt"/>
</dbReference>
<dbReference type="GO" id="GO:0008773">
    <property type="term" value="F:[protein-PII] uridylyltransferase activity"/>
    <property type="evidence" value="ECO:0007669"/>
    <property type="project" value="InterPro"/>
</dbReference>
<dbReference type="Pfam" id="PF13374">
    <property type="entry name" value="TPR_10"/>
    <property type="match status" value="2"/>
</dbReference>
<organism evidence="1 2">
    <name type="scientific">Owenia fusiformis</name>
    <name type="common">Polychaete worm</name>
    <dbReference type="NCBI Taxonomy" id="6347"/>
    <lineage>
        <taxon>Eukaryota</taxon>
        <taxon>Metazoa</taxon>
        <taxon>Spiralia</taxon>
        <taxon>Lophotrochozoa</taxon>
        <taxon>Annelida</taxon>
        <taxon>Polychaeta</taxon>
        <taxon>Sedentaria</taxon>
        <taxon>Canalipalpata</taxon>
        <taxon>Sabellida</taxon>
        <taxon>Oweniida</taxon>
        <taxon>Oweniidae</taxon>
        <taxon>Owenia</taxon>
    </lineage>
</organism>
<dbReference type="OrthoDB" id="10260758at2759"/>
<dbReference type="SUPFAM" id="SSF48452">
    <property type="entry name" value="TPR-like"/>
    <property type="match status" value="1"/>
</dbReference>
<keyword evidence="2" id="KW-1185">Reference proteome</keyword>
<dbReference type="PANTHER" id="PTHR19959:SF119">
    <property type="entry name" value="FUNGAL LIPASE-LIKE DOMAIN-CONTAINING PROTEIN"/>
    <property type="match status" value="1"/>
</dbReference>
<name>A0A8J1U176_OWEFU</name>
<dbReference type="SMART" id="SM00028">
    <property type="entry name" value="TPR"/>
    <property type="match status" value="3"/>
</dbReference>
<comment type="caution">
    <text evidence="1">The sequence shown here is derived from an EMBL/GenBank/DDBJ whole genome shotgun (WGS) entry which is preliminary data.</text>
</comment>
<dbReference type="EMBL" id="CAIIXF020000006">
    <property type="protein sequence ID" value="CAH1787242.1"/>
    <property type="molecule type" value="Genomic_DNA"/>
</dbReference>
<proteinExistence type="predicted"/>
<sequence length="807" mass="92939">MAEAAVELDKCLAHEEDLIGKEICQMTENLIRDHEKEGIKMIQLGDMYKARCVKGSTDREHYVNAVALYNSASAFLNAAAEDGSNVSQYQKKIPPLCNEVEMLYLKNILRQSDTSQATSKLTKIEIGKTKKEELTSYRCCLKGEVEKLMEVWKACPKPEEGIGNHYNLKINDLTRLICQNNTKFIKEFSAEIMEQCISMCGPPPCRFTMVGLGSLARGETTPYSDMEYLFLTESNRFNEYFLDLHFYFQIQVLNFGETPLPAVGIPSLNNFYQQNDDNDFFDDVTPSGFKLDGNMPWAAKIPPGHKKTVTKDPLSLIGTPIYMATLSTTEADKKHGYHLATIISTSTYIMGDEELFKEFESQLALVRSKEDKQALSSVCLERTIEDCMKYAYAGWSNEDLFSKHAKKDYYRFPSILINNLKDLYMINKSSPWEIIEELSKELSQEMCSHLLFMINVVIGIRLFTYCFKNQQHDSIQVWQQFQSSELPVSLVTLNKVSRENLTIPFPKLMQHYLLRYISTSESITDQLTNQTDMNPQFMKSVFLFCDCKLCILRVKMLTKVESGDVIDDPDAMFASVKTSWHQHKYPVTKTNVIGKVQFCHSLNGDHQARLDVLLDAVHSDQFQTKYDKTYHLHNIASSHYDLGNKSEALKYIDDAIALAESNPASISVIWHCMISKAEFLFSYKEYDSLKQCCRKIIQMLPQCEPGTETDTGNANMYYYYSAALIDSKEYEEALDCLIKARSVYVEVFGESHQNYKDVLKRMITCYYALGKVKEAQYFEKKLSKEFFYFFLSKELPRLKIYMYMYFP</sequence>